<organism evidence="5 6">
    <name type="scientific">Symbiobacterium terraclitae</name>
    <dbReference type="NCBI Taxonomy" id="557451"/>
    <lineage>
        <taxon>Bacteria</taxon>
        <taxon>Bacillati</taxon>
        <taxon>Bacillota</taxon>
        <taxon>Clostridia</taxon>
        <taxon>Eubacteriales</taxon>
        <taxon>Symbiobacteriaceae</taxon>
        <taxon>Symbiobacterium</taxon>
    </lineage>
</organism>
<dbReference type="CDD" id="cd06170">
    <property type="entry name" value="LuxR_C_like"/>
    <property type="match status" value="1"/>
</dbReference>
<name>A0ABS4JNT8_9FIRM</name>
<accession>A0ABS4JNT8</accession>
<evidence type="ECO:0000256" key="2">
    <source>
        <dbReference type="ARBA" id="ARBA00023125"/>
    </source>
</evidence>
<dbReference type="InterPro" id="IPR016032">
    <property type="entry name" value="Sig_transdc_resp-reg_C-effctor"/>
</dbReference>
<evidence type="ECO:0000256" key="1">
    <source>
        <dbReference type="ARBA" id="ARBA00023015"/>
    </source>
</evidence>
<dbReference type="RefSeq" id="WP_209465344.1">
    <property type="nucleotide sequence ID" value="NZ_JAGGLG010000003.1"/>
</dbReference>
<dbReference type="Pfam" id="PF00196">
    <property type="entry name" value="GerE"/>
    <property type="match status" value="1"/>
</dbReference>
<dbReference type="SUPFAM" id="SSF55073">
    <property type="entry name" value="Nucleotide cyclase"/>
    <property type="match status" value="1"/>
</dbReference>
<dbReference type="SMART" id="SM00421">
    <property type="entry name" value="HTH_LUXR"/>
    <property type="match status" value="1"/>
</dbReference>
<dbReference type="Gene3D" id="1.10.10.10">
    <property type="entry name" value="Winged helix-like DNA-binding domain superfamily/Winged helix DNA-binding domain"/>
    <property type="match status" value="1"/>
</dbReference>
<dbReference type="GO" id="GO:0003677">
    <property type="term" value="F:DNA binding"/>
    <property type="evidence" value="ECO:0007669"/>
    <property type="project" value="UniProtKB-KW"/>
</dbReference>
<gene>
    <name evidence="5" type="ORF">J2Z79_000569</name>
</gene>
<dbReference type="PRINTS" id="PR00038">
    <property type="entry name" value="HTHLUXR"/>
</dbReference>
<reference evidence="5 6" key="1">
    <citation type="submission" date="2021-03" db="EMBL/GenBank/DDBJ databases">
        <title>Genomic Encyclopedia of Type Strains, Phase IV (KMG-IV): sequencing the most valuable type-strain genomes for metagenomic binning, comparative biology and taxonomic classification.</title>
        <authorList>
            <person name="Goeker M."/>
        </authorList>
    </citation>
    <scope>NUCLEOTIDE SEQUENCE [LARGE SCALE GENOMIC DNA]</scope>
    <source>
        <strain evidence="5 6">DSM 27138</strain>
    </source>
</reference>
<keyword evidence="1" id="KW-0805">Transcription regulation</keyword>
<evidence type="ECO:0000313" key="6">
    <source>
        <dbReference type="Proteomes" id="UP001519289"/>
    </source>
</evidence>
<dbReference type="SUPFAM" id="SSF46894">
    <property type="entry name" value="C-terminal effector domain of the bipartite response regulators"/>
    <property type="match status" value="1"/>
</dbReference>
<evidence type="ECO:0000259" key="4">
    <source>
        <dbReference type="PROSITE" id="PS50043"/>
    </source>
</evidence>
<dbReference type="InterPro" id="IPR000792">
    <property type="entry name" value="Tscrpt_reg_LuxR_C"/>
</dbReference>
<comment type="caution">
    <text evidence="5">The sequence shown here is derived from an EMBL/GenBank/DDBJ whole genome shotgun (WGS) entry which is preliminary data.</text>
</comment>
<dbReference type="PROSITE" id="PS50043">
    <property type="entry name" value="HTH_LUXR_2"/>
    <property type="match status" value="1"/>
</dbReference>
<dbReference type="PANTHER" id="PTHR44688">
    <property type="entry name" value="DNA-BINDING TRANSCRIPTIONAL ACTIVATOR DEVR_DOSR"/>
    <property type="match status" value="1"/>
</dbReference>
<dbReference type="InterPro" id="IPR043128">
    <property type="entry name" value="Rev_trsase/Diguanyl_cyclase"/>
</dbReference>
<dbReference type="Gene3D" id="3.30.70.270">
    <property type="match status" value="1"/>
</dbReference>
<dbReference type="PROSITE" id="PS00622">
    <property type="entry name" value="HTH_LUXR_1"/>
    <property type="match status" value="1"/>
</dbReference>
<dbReference type="InterPro" id="IPR029787">
    <property type="entry name" value="Nucleotide_cyclase"/>
</dbReference>
<protein>
    <submittedName>
        <fullName evidence="5">DNA-binding CsgD family transcriptional regulator</fullName>
    </submittedName>
</protein>
<evidence type="ECO:0000313" key="5">
    <source>
        <dbReference type="EMBL" id="MBP2017195.1"/>
    </source>
</evidence>
<evidence type="ECO:0000256" key="3">
    <source>
        <dbReference type="ARBA" id="ARBA00023163"/>
    </source>
</evidence>
<dbReference type="PANTHER" id="PTHR44688:SF16">
    <property type="entry name" value="DNA-BINDING TRANSCRIPTIONAL ACTIVATOR DEVR_DOSR"/>
    <property type="match status" value="1"/>
</dbReference>
<dbReference type="EMBL" id="JAGGLG010000003">
    <property type="protein sequence ID" value="MBP2017195.1"/>
    <property type="molecule type" value="Genomic_DNA"/>
</dbReference>
<keyword evidence="3" id="KW-0804">Transcription</keyword>
<feature type="domain" description="HTH luxR-type" evidence="4">
    <location>
        <begin position="28"/>
        <end position="93"/>
    </location>
</feature>
<dbReference type="InterPro" id="IPR036388">
    <property type="entry name" value="WH-like_DNA-bd_sf"/>
</dbReference>
<proteinExistence type="predicted"/>
<keyword evidence="6" id="KW-1185">Reference proteome</keyword>
<dbReference type="Proteomes" id="UP001519289">
    <property type="component" value="Unassembled WGS sequence"/>
</dbReference>
<keyword evidence="2 5" id="KW-0238">DNA-binding</keyword>
<sequence>MSLAMQEQLDTAAVRLQVGTAVAPEVVAHHLMGLLSRRELEVAQLALSGLPSREVARRLYVTVNTVKTHIRHILRKTGTSSRSDLIRRLRDAEERRRSIRTGRSGTVAGRPEVAKRVLERDRVTGLPTQSAFRQRAAELLGTTPAPGLAVVWLEVEGRDFLATADRVAADVAVAQALARTAPMPDLAFRWSESQFLALLPAADRDAARDATMRLALSLGQWASVSGFDLLFSLASASSAEGIASPDELVAAAMRRIPVALRDTA</sequence>